<evidence type="ECO:0000313" key="1">
    <source>
        <dbReference type="EMBL" id="KUM45876.1"/>
    </source>
</evidence>
<dbReference type="AlphaFoldDB" id="A0A124GMJ5"/>
<keyword evidence="1" id="KW-0496">Mitochondrion</keyword>
<organism evidence="1">
    <name type="scientific">Picea glauca</name>
    <name type="common">White spruce</name>
    <name type="synonym">Pinus glauca</name>
    <dbReference type="NCBI Taxonomy" id="3330"/>
    <lineage>
        <taxon>Eukaryota</taxon>
        <taxon>Viridiplantae</taxon>
        <taxon>Streptophyta</taxon>
        <taxon>Embryophyta</taxon>
        <taxon>Tracheophyta</taxon>
        <taxon>Spermatophyta</taxon>
        <taxon>Pinopsida</taxon>
        <taxon>Pinidae</taxon>
        <taxon>Conifers I</taxon>
        <taxon>Pinales</taxon>
        <taxon>Pinaceae</taxon>
        <taxon>Picea</taxon>
    </lineage>
</organism>
<protein>
    <submittedName>
        <fullName evidence="1">Uncharacterized protein</fullName>
    </submittedName>
</protein>
<geneLocation type="mitochondrion" evidence="1"/>
<name>A0A124GMJ5_PICGL</name>
<sequence length="51" mass="5576">MIDCSEDASVFVTNSTGSASMGTGPCLSLNIIYMETNQKSFLFFQRGILYS</sequence>
<dbReference type="EMBL" id="LKAM01000015">
    <property type="protein sequence ID" value="KUM45876.1"/>
    <property type="molecule type" value="Genomic_DNA"/>
</dbReference>
<accession>A0A124GMJ5</accession>
<comment type="caution">
    <text evidence="1">The sequence shown here is derived from an EMBL/GenBank/DDBJ whole genome shotgun (WGS) entry which is preliminary data.</text>
</comment>
<reference evidence="1" key="1">
    <citation type="journal article" date="2015" name="Genome Biol. Evol.">
        <title>Organellar Genomes of White Spruce (Picea glauca): Assembly and Annotation.</title>
        <authorList>
            <person name="Jackman S.D."/>
            <person name="Warren R.L."/>
            <person name="Gibb E.A."/>
            <person name="Vandervalk B.P."/>
            <person name="Mohamadi H."/>
            <person name="Chu J."/>
            <person name="Raymond A."/>
            <person name="Pleasance S."/>
            <person name="Coope R."/>
            <person name="Wildung M.R."/>
            <person name="Ritland C.E."/>
            <person name="Bousquet J."/>
            <person name="Jones S.J."/>
            <person name="Bohlmann J."/>
            <person name="Birol I."/>
        </authorList>
    </citation>
    <scope>NUCLEOTIDE SEQUENCE [LARGE SCALE GENOMIC DNA]</scope>
    <source>
        <tissue evidence="1">Flushing bud</tissue>
    </source>
</reference>
<gene>
    <name evidence="1" type="ORF">ABT39_MTgene2230</name>
</gene>
<proteinExistence type="predicted"/>